<protein>
    <submittedName>
        <fullName evidence="2 4">Uncharacterized protein</fullName>
    </submittedName>
</protein>
<keyword evidence="3" id="KW-1185">Reference proteome</keyword>
<reference evidence="4" key="1">
    <citation type="submission" date="2017-02" db="UniProtKB">
        <authorList>
            <consortium name="WormBaseParasite"/>
        </authorList>
    </citation>
    <scope>IDENTIFICATION</scope>
</reference>
<feature type="region of interest" description="Disordered" evidence="1">
    <location>
        <begin position="1"/>
        <end position="30"/>
    </location>
</feature>
<reference evidence="2 3" key="2">
    <citation type="submission" date="2018-11" db="EMBL/GenBank/DDBJ databases">
        <authorList>
            <consortium name="Pathogen Informatics"/>
        </authorList>
    </citation>
    <scope>NUCLEOTIDE SEQUENCE [LARGE SCALE GENOMIC DNA]</scope>
</reference>
<evidence type="ECO:0000256" key="1">
    <source>
        <dbReference type="SAM" id="MobiDB-lite"/>
    </source>
</evidence>
<dbReference type="EMBL" id="UYYF01005485">
    <property type="protein sequence ID" value="VDN08575.1"/>
    <property type="molecule type" value="Genomic_DNA"/>
</dbReference>
<evidence type="ECO:0000313" key="3">
    <source>
        <dbReference type="Proteomes" id="UP000276776"/>
    </source>
</evidence>
<dbReference type="AlphaFoldDB" id="A0A0N5DCF6"/>
<evidence type="ECO:0000313" key="4">
    <source>
        <dbReference type="WBParaSite" id="TCLT_0001087801-mRNA-1"/>
    </source>
</evidence>
<gene>
    <name evidence="2" type="ORF">TCLT_LOCUS10857</name>
</gene>
<organism evidence="4">
    <name type="scientific">Thelazia callipaeda</name>
    <name type="common">Oriental eyeworm</name>
    <name type="synonym">Parasitic nematode</name>
    <dbReference type="NCBI Taxonomy" id="103827"/>
    <lineage>
        <taxon>Eukaryota</taxon>
        <taxon>Metazoa</taxon>
        <taxon>Ecdysozoa</taxon>
        <taxon>Nematoda</taxon>
        <taxon>Chromadorea</taxon>
        <taxon>Rhabditida</taxon>
        <taxon>Spirurina</taxon>
        <taxon>Spiruromorpha</taxon>
        <taxon>Thelazioidea</taxon>
        <taxon>Thelaziidae</taxon>
        <taxon>Thelazia</taxon>
    </lineage>
</organism>
<accession>A0A0N5DCF6</accession>
<proteinExistence type="predicted"/>
<name>A0A0N5DCF6_THECL</name>
<evidence type="ECO:0000313" key="2">
    <source>
        <dbReference type="EMBL" id="VDN08575.1"/>
    </source>
</evidence>
<dbReference type="Proteomes" id="UP000276776">
    <property type="component" value="Unassembled WGS sequence"/>
</dbReference>
<dbReference type="WBParaSite" id="TCLT_0001087801-mRNA-1">
    <property type="protein sequence ID" value="TCLT_0001087801-mRNA-1"/>
    <property type="gene ID" value="TCLT_0001087801"/>
</dbReference>
<sequence>MSDQCDSKSSEKSEDELKKAKSVGEESNEKRKLVTAAKLKIEKLKNVVPSAKQSLIKIKSVISSAILEDAKPADETKPELISENETASTHSAFINKCKKVAKVFKK</sequence>